<dbReference type="InterPro" id="IPR020904">
    <property type="entry name" value="Sc_DH/Rdtase_CS"/>
</dbReference>
<dbReference type="InterPro" id="IPR036291">
    <property type="entry name" value="NAD(P)-bd_dom_sf"/>
</dbReference>
<comment type="similarity">
    <text evidence="1">Belongs to the short-chain dehydrogenases/reductases (SDR) family.</text>
</comment>
<dbReference type="EMBL" id="CADCWF010000351">
    <property type="protein sequence ID" value="CAA9582103.1"/>
    <property type="molecule type" value="Genomic_DNA"/>
</dbReference>
<dbReference type="Pfam" id="PF13561">
    <property type="entry name" value="adh_short_C2"/>
    <property type="match status" value="1"/>
</dbReference>
<dbReference type="SUPFAM" id="SSF51735">
    <property type="entry name" value="NAD(P)-binding Rossmann-fold domains"/>
    <property type="match status" value="1"/>
</dbReference>
<accession>A0A6J4VPK9</accession>
<dbReference type="PANTHER" id="PTHR42760">
    <property type="entry name" value="SHORT-CHAIN DEHYDROGENASES/REDUCTASES FAMILY MEMBER"/>
    <property type="match status" value="1"/>
</dbReference>
<dbReference type="GO" id="GO:0004316">
    <property type="term" value="F:3-oxoacyl-[acyl-carrier-protein] reductase (NADPH) activity"/>
    <property type="evidence" value="ECO:0007669"/>
    <property type="project" value="UniProtKB-EC"/>
</dbReference>
<dbReference type="PROSITE" id="PS00061">
    <property type="entry name" value="ADH_SHORT"/>
    <property type="match status" value="1"/>
</dbReference>
<keyword evidence="2" id="KW-0560">Oxidoreductase</keyword>
<dbReference type="CDD" id="cd05233">
    <property type="entry name" value="SDR_c"/>
    <property type="match status" value="1"/>
</dbReference>
<dbReference type="AlphaFoldDB" id="A0A6J4VPK9"/>
<name>A0A6J4VPK9_9BACT</name>
<evidence type="ECO:0000256" key="1">
    <source>
        <dbReference type="ARBA" id="ARBA00006484"/>
    </source>
</evidence>
<dbReference type="EC" id="1.1.1.100" evidence="2"/>
<evidence type="ECO:0000313" key="2">
    <source>
        <dbReference type="EMBL" id="CAA9582103.1"/>
    </source>
</evidence>
<dbReference type="Gene3D" id="3.40.50.720">
    <property type="entry name" value="NAD(P)-binding Rossmann-like Domain"/>
    <property type="match status" value="1"/>
</dbReference>
<dbReference type="InterPro" id="IPR002347">
    <property type="entry name" value="SDR_fam"/>
</dbReference>
<gene>
    <name evidence="2" type="ORF">AVDCRST_MAG59-4934</name>
</gene>
<organism evidence="2">
    <name type="scientific">uncultured Thermomicrobiales bacterium</name>
    <dbReference type="NCBI Taxonomy" id="1645740"/>
    <lineage>
        <taxon>Bacteria</taxon>
        <taxon>Pseudomonadati</taxon>
        <taxon>Thermomicrobiota</taxon>
        <taxon>Thermomicrobia</taxon>
        <taxon>Thermomicrobiales</taxon>
        <taxon>environmental samples</taxon>
    </lineage>
</organism>
<sequence length="252" mass="25798">MGRLEGKVAVVSGGGSGIGQSAAAALAREGAVVGLLDRNEAAIQETARSLGEAAFPLAADVADETSVAAAFDEVRRRHGRLDALLTYAAVQLVGEDAPVHDLELAVWERTHAVNLRGVFLTCKHGVRLMIEAGNGGSVVNCGSPTGVTMSGGGWAAYSSSKAGVMGLTRTMAADLAGYGIRVNGIVPGSIVTPLTQPLYDDPETRARLTALHPIGRVGAPSDMDGIAVFLASDESAFATGAHFYVDGGISVR</sequence>
<protein>
    <submittedName>
        <fullName evidence="2">3-oxoacyl-[acyl-carrier protein] reductase</fullName>
        <ecNumber evidence="2">1.1.1.100</ecNumber>
    </submittedName>
</protein>
<dbReference type="FunFam" id="3.40.50.720:FF:000084">
    <property type="entry name" value="Short-chain dehydrogenase reductase"/>
    <property type="match status" value="1"/>
</dbReference>
<reference evidence="2" key="1">
    <citation type="submission" date="2020-02" db="EMBL/GenBank/DDBJ databases">
        <authorList>
            <person name="Meier V. D."/>
        </authorList>
    </citation>
    <scope>NUCLEOTIDE SEQUENCE</scope>
    <source>
        <strain evidence="2">AVDCRST_MAG59</strain>
    </source>
</reference>
<dbReference type="PRINTS" id="PR00081">
    <property type="entry name" value="GDHRDH"/>
</dbReference>
<dbReference type="PRINTS" id="PR00080">
    <property type="entry name" value="SDRFAMILY"/>
</dbReference>
<proteinExistence type="inferred from homology"/>